<dbReference type="CDD" id="cd18095">
    <property type="entry name" value="SpoU-like_rRNA-MTase"/>
    <property type="match status" value="1"/>
</dbReference>
<evidence type="ECO:0000256" key="1">
    <source>
        <dbReference type="ARBA" id="ARBA00007228"/>
    </source>
</evidence>
<keyword evidence="2 5" id="KW-0489">Methyltransferase</keyword>
<comment type="caution">
    <text evidence="5">The sequence shown here is derived from an EMBL/GenBank/DDBJ whole genome shotgun (WGS) entry which is preliminary data.</text>
</comment>
<evidence type="ECO:0000313" key="5">
    <source>
        <dbReference type="EMBL" id="MBD3913754.1"/>
    </source>
</evidence>
<dbReference type="InterPro" id="IPR013123">
    <property type="entry name" value="SpoU_subst-bd"/>
</dbReference>
<dbReference type="InterPro" id="IPR029028">
    <property type="entry name" value="Alpha/beta_knot_MTases"/>
</dbReference>
<dbReference type="GO" id="GO:0008168">
    <property type="term" value="F:methyltransferase activity"/>
    <property type="evidence" value="ECO:0007669"/>
    <property type="project" value="UniProtKB-KW"/>
</dbReference>
<protein>
    <submittedName>
        <fullName evidence="5">RNA methyltransferase</fullName>
    </submittedName>
</protein>
<dbReference type="GO" id="GO:0032259">
    <property type="term" value="P:methylation"/>
    <property type="evidence" value="ECO:0007669"/>
    <property type="project" value="UniProtKB-KW"/>
</dbReference>
<keyword evidence="6" id="KW-1185">Reference proteome</keyword>
<dbReference type="InterPro" id="IPR001537">
    <property type="entry name" value="SpoU_MeTrfase"/>
</dbReference>
<accession>A0ABR8MGZ7</accession>
<dbReference type="RefSeq" id="WP_191198141.1">
    <property type="nucleotide sequence ID" value="NZ_BAAAPA010000002.1"/>
</dbReference>
<organism evidence="5 6">
    <name type="scientific">Nocardioides hwasunensis</name>
    <dbReference type="NCBI Taxonomy" id="397258"/>
    <lineage>
        <taxon>Bacteria</taxon>
        <taxon>Bacillati</taxon>
        <taxon>Actinomycetota</taxon>
        <taxon>Actinomycetes</taxon>
        <taxon>Propionibacteriales</taxon>
        <taxon>Nocardioidaceae</taxon>
        <taxon>Nocardioides</taxon>
    </lineage>
</organism>
<dbReference type="InterPro" id="IPR051259">
    <property type="entry name" value="rRNA_Methyltransferase"/>
</dbReference>
<keyword evidence="3" id="KW-0808">Transferase</keyword>
<dbReference type="SUPFAM" id="SSF55315">
    <property type="entry name" value="L30e-like"/>
    <property type="match status" value="1"/>
</dbReference>
<sequence length="265" mass="27506">MNDVTPLVASNARVKEARKLSRRSVRTERRLFLADGPKAVEGALSIDGCVVEVFATPAASDQYADLLAAAVVRVVDERALASLSDSVSPAGVVALCHHIDAPLEHVVAASPRLLVICADVRDPGNAGNVIRTADAAGADAIVLAGQSVDAYNPKTVRSTVGSLFHLPFSVEPDPVAAVRAAQGRGLTVLAADGAGDVDLFEADLSGPTAWLFGNEAWGLPEELAVLADHRVAIPIHGRAESLNLSTAAAVCLYASARAQRAPSQR</sequence>
<dbReference type="InterPro" id="IPR029026">
    <property type="entry name" value="tRNA_m1G_MTases_N"/>
</dbReference>
<dbReference type="SUPFAM" id="SSF75217">
    <property type="entry name" value="alpha/beta knot"/>
    <property type="match status" value="1"/>
</dbReference>
<dbReference type="InterPro" id="IPR053888">
    <property type="entry name" value="MRM3-like_sub_bind"/>
</dbReference>
<dbReference type="Proteomes" id="UP000649289">
    <property type="component" value="Unassembled WGS sequence"/>
</dbReference>
<evidence type="ECO:0000256" key="2">
    <source>
        <dbReference type="ARBA" id="ARBA00022603"/>
    </source>
</evidence>
<feature type="domain" description="RNA 2-O ribose methyltransferase substrate binding" evidence="4">
    <location>
        <begin position="33"/>
        <end position="102"/>
    </location>
</feature>
<dbReference type="PANTHER" id="PTHR43191:SF2">
    <property type="entry name" value="RRNA METHYLTRANSFERASE 3, MITOCHONDRIAL"/>
    <property type="match status" value="1"/>
</dbReference>
<evidence type="ECO:0000313" key="6">
    <source>
        <dbReference type="Proteomes" id="UP000649289"/>
    </source>
</evidence>
<dbReference type="Pfam" id="PF22435">
    <property type="entry name" value="MRM3-like_sub_bind"/>
    <property type="match status" value="1"/>
</dbReference>
<evidence type="ECO:0000256" key="3">
    <source>
        <dbReference type="ARBA" id="ARBA00022679"/>
    </source>
</evidence>
<gene>
    <name evidence="5" type="ORF">IEZ25_03925</name>
</gene>
<dbReference type="EMBL" id="JACXYY010000001">
    <property type="protein sequence ID" value="MBD3913754.1"/>
    <property type="molecule type" value="Genomic_DNA"/>
</dbReference>
<proteinExistence type="inferred from homology"/>
<name>A0ABR8MGZ7_9ACTN</name>
<reference evidence="5 6" key="1">
    <citation type="submission" date="2020-09" db="EMBL/GenBank/DDBJ databases">
        <title>novel species in genus Nocardioides.</title>
        <authorList>
            <person name="Zhang G."/>
        </authorList>
    </citation>
    <scope>NUCLEOTIDE SEQUENCE [LARGE SCALE GENOMIC DNA]</scope>
    <source>
        <strain evidence="5 6">19197</strain>
    </source>
</reference>
<comment type="similarity">
    <text evidence="1">Belongs to the class IV-like SAM-binding methyltransferase superfamily. RNA methyltransferase TrmH family.</text>
</comment>
<dbReference type="SMART" id="SM00967">
    <property type="entry name" value="SpoU_sub_bind"/>
    <property type="match status" value="1"/>
</dbReference>
<dbReference type="Gene3D" id="3.40.1280.10">
    <property type="match status" value="1"/>
</dbReference>
<dbReference type="InterPro" id="IPR029064">
    <property type="entry name" value="Ribosomal_eL30-like_sf"/>
</dbReference>
<dbReference type="Gene3D" id="3.30.1330.30">
    <property type="match status" value="1"/>
</dbReference>
<dbReference type="PANTHER" id="PTHR43191">
    <property type="entry name" value="RRNA METHYLTRANSFERASE 3"/>
    <property type="match status" value="1"/>
</dbReference>
<evidence type="ECO:0000259" key="4">
    <source>
        <dbReference type="SMART" id="SM00967"/>
    </source>
</evidence>
<dbReference type="Pfam" id="PF00588">
    <property type="entry name" value="SpoU_methylase"/>
    <property type="match status" value="1"/>
</dbReference>